<dbReference type="Pfam" id="PF01794">
    <property type="entry name" value="Ferric_reduct"/>
    <property type="match status" value="1"/>
</dbReference>
<keyword evidence="5" id="KW-0001">2Fe-2S</keyword>
<evidence type="ECO:0000256" key="11">
    <source>
        <dbReference type="ARBA" id="ARBA00023014"/>
    </source>
</evidence>
<dbReference type="RefSeq" id="WP_229892316.1">
    <property type="nucleotide sequence ID" value="NZ_BMUU01000002.1"/>
</dbReference>
<evidence type="ECO:0000313" key="17">
    <source>
        <dbReference type="Proteomes" id="UP000600946"/>
    </source>
</evidence>
<evidence type="ECO:0000256" key="10">
    <source>
        <dbReference type="ARBA" id="ARBA00023004"/>
    </source>
</evidence>
<keyword evidence="8 14" id="KW-1133">Transmembrane helix</keyword>
<feature type="transmembrane region" description="Helical" evidence="14">
    <location>
        <begin position="228"/>
        <end position="252"/>
    </location>
</feature>
<evidence type="ECO:0000256" key="4">
    <source>
        <dbReference type="ARBA" id="ARBA00022692"/>
    </source>
</evidence>
<evidence type="ECO:0000256" key="12">
    <source>
        <dbReference type="ARBA" id="ARBA00023136"/>
    </source>
</evidence>
<gene>
    <name evidence="16" type="ORF">GCM10010326_17220</name>
</gene>
<protein>
    <submittedName>
        <fullName evidence="16">Ferric reductase</fullName>
    </submittedName>
</protein>
<keyword evidence="7" id="KW-0274">FAD</keyword>
<dbReference type="PANTHER" id="PTHR47354">
    <property type="entry name" value="NADH OXIDOREDUCTASE HCR"/>
    <property type="match status" value="1"/>
</dbReference>
<evidence type="ECO:0000256" key="14">
    <source>
        <dbReference type="SAM" id="Phobius"/>
    </source>
</evidence>
<dbReference type="PRINTS" id="PR00410">
    <property type="entry name" value="PHEHYDRXLASE"/>
</dbReference>
<keyword evidence="17" id="KW-1185">Reference proteome</keyword>
<dbReference type="Pfam" id="PF00175">
    <property type="entry name" value="NAD_binding_1"/>
    <property type="match status" value="1"/>
</dbReference>
<sequence>MTIEATDPQLAAYPALSAYLAHQSQQPDQPGQPGQPAQPEFAEQSQQARPTVPTFPTYPTRPSCPPDPNPVFASGPPPPWEPPQPNPERGGPTREVVEEEAAAPVAEAVPVRALRIRPRVMRRGMVAGAGAVSLLWGSQAEPSARLDALFAGAAHLSGLLAGYGILVMLLLMARVPAVEHGVGADRLARWHSLGGRYVLSLVGAHVVLALCGYAAYTGTDLLRATAQLLGYGGIVAAAFGTLALGAAGVSSVRAARARISQETWRALHFLTYLGAALAFAHQLVGPDVSGSPLTVWAWAMLHATVAVLIVWYRGVVPVRQALRHGLRVVEVRDESPDVVSVVMRGTGLDALRAEPGQFLRWRFVQRRLWHTSLPFSLSAPVRDDTVRITVKALGVHSRRMRRLRPGTRVLATGPFGAMTAHRRTRRKVLLLAGGVGITPMRVLFETLPAAPGDLTLLYRASNAAQLVLRDELEAIAVARGAALHYLLGPSDASFDPLAPQALRNLVPDLAEHDVYLCGPGPMAAVATASLIRAGVPEQHIHTEQFSF</sequence>
<dbReference type="PANTHER" id="PTHR47354:SF8">
    <property type="entry name" value="1,2-PHENYLACETYL-COA EPOXIDASE, SUBUNIT E"/>
    <property type="match status" value="1"/>
</dbReference>
<evidence type="ECO:0000259" key="15">
    <source>
        <dbReference type="PROSITE" id="PS51384"/>
    </source>
</evidence>
<keyword evidence="4 14" id="KW-0812">Transmembrane</keyword>
<keyword evidence="6" id="KW-0479">Metal-binding</keyword>
<evidence type="ECO:0000256" key="5">
    <source>
        <dbReference type="ARBA" id="ARBA00022714"/>
    </source>
</evidence>
<keyword evidence="3" id="KW-0285">Flavoprotein</keyword>
<dbReference type="SUPFAM" id="SSF63380">
    <property type="entry name" value="Riboflavin synthase domain-like"/>
    <property type="match status" value="1"/>
</dbReference>
<comment type="subcellular location">
    <subcellularLocation>
        <location evidence="2">Membrane</location>
        <topology evidence="2">Multi-pass membrane protein</topology>
    </subcellularLocation>
</comment>
<keyword evidence="12 14" id="KW-0472">Membrane</keyword>
<feature type="transmembrane region" description="Helical" evidence="14">
    <location>
        <begin position="194"/>
        <end position="216"/>
    </location>
</feature>
<keyword evidence="9" id="KW-0560">Oxidoreductase</keyword>
<evidence type="ECO:0000256" key="2">
    <source>
        <dbReference type="ARBA" id="ARBA00004141"/>
    </source>
</evidence>
<dbReference type="Gene3D" id="3.40.50.80">
    <property type="entry name" value="Nucleotide-binding domain of ferredoxin-NADP reductase (FNR) module"/>
    <property type="match status" value="1"/>
</dbReference>
<dbReference type="InterPro" id="IPR017938">
    <property type="entry name" value="Riboflavin_synthase-like_b-brl"/>
</dbReference>
<dbReference type="Gene3D" id="2.40.30.10">
    <property type="entry name" value="Translation factors"/>
    <property type="match status" value="1"/>
</dbReference>
<comment type="caution">
    <text evidence="16">The sequence shown here is derived from an EMBL/GenBank/DDBJ whole genome shotgun (WGS) entry which is preliminary data.</text>
</comment>
<dbReference type="EMBL" id="BMUU01000002">
    <property type="protein sequence ID" value="GGY24111.1"/>
    <property type="molecule type" value="Genomic_DNA"/>
</dbReference>
<comment type="cofactor">
    <cofactor evidence="1">
        <name>FAD</name>
        <dbReference type="ChEBI" id="CHEBI:57692"/>
    </cofactor>
</comment>
<feature type="compositionally biased region" description="Pro residues" evidence="13">
    <location>
        <begin position="62"/>
        <end position="86"/>
    </location>
</feature>
<dbReference type="Proteomes" id="UP000600946">
    <property type="component" value="Unassembled WGS sequence"/>
</dbReference>
<dbReference type="GeneID" id="96289721"/>
<evidence type="ECO:0000256" key="13">
    <source>
        <dbReference type="SAM" id="MobiDB-lite"/>
    </source>
</evidence>
<dbReference type="SUPFAM" id="SSF52343">
    <property type="entry name" value="Ferredoxin reductase-like, C-terminal NADP-linked domain"/>
    <property type="match status" value="1"/>
</dbReference>
<feature type="transmembrane region" description="Helical" evidence="14">
    <location>
        <begin position="295"/>
        <end position="314"/>
    </location>
</feature>
<name>A0ABQ2ZUU9_9ACTN</name>
<accession>A0ABQ2ZUU9</accession>
<dbReference type="InterPro" id="IPR050415">
    <property type="entry name" value="MRET"/>
</dbReference>
<evidence type="ECO:0000256" key="9">
    <source>
        <dbReference type="ARBA" id="ARBA00023002"/>
    </source>
</evidence>
<dbReference type="InterPro" id="IPR013130">
    <property type="entry name" value="Fe3_Rdtase_TM_dom"/>
</dbReference>
<evidence type="ECO:0000256" key="7">
    <source>
        <dbReference type="ARBA" id="ARBA00022827"/>
    </source>
</evidence>
<proteinExistence type="predicted"/>
<feature type="domain" description="FAD-binding FR-type" evidence="15">
    <location>
        <begin position="321"/>
        <end position="421"/>
    </location>
</feature>
<dbReference type="InterPro" id="IPR039261">
    <property type="entry name" value="FNR_nucleotide-bd"/>
</dbReference>
<evidence type="ECO:0000256" key="8">
    <source>
        <dbReference type="ARBA" id="ARBA00022989"/>
    </source>
</evidence>
<feature type="transmembrane region" description="Helical" evidence="14">
    <location>
        <begin position="149"/>
        <end position="173"/>
    </location>
</feature>
<dbReference type="InterPro" id="IPR001433">
    <property type="entry name" value="OxRdtase_FAD/NAD-bd"/>
</dbReference>
<dbReference type="PROSITE" id="PS51384">
    <property type="entry name" value="FAD_FR"/>
    <property type="match status" value="1"/>
</dbReference>
<evidence type="ECO:0000256" key="3">
    <source>
        <dbReference type="ARBA" id="ARBA00022630"/>
    </source>
</evidence>
<feature type="compositionally biased region" description="Low complexity" evidence="13">
    <location>
        <begin position="16"/>
        <end position="44"/>
    </location>
</feature>
<feature type="transmembrane region" description="Helical" evidence="14">
    <location>
        <begin position="428"/>
        <end position="444"/>
    </location>
</feature>
<evidence type="ECO:0000256" key="6">
    <source>
        <dbReference type="ARBA" id="ARBA00022723"/>
    </source>
</evidence>
<keyword evidence="11" id="KW-0411">Iron-sulfur</keyword>
<evidence type="ECO:0000313" key="16">
    <source>
        <dbReference type="EMBL" id="GGY24111.1"/>
    </source>
</evidence>
<organism evidence="16 17">
    <name type="scientific">Streptomyces xanthochromogenes</name>
    <dbReference type="NCBI Taxonomy" id="67384"/>
    <lineage>
        <taxon>Bacteria</taxon>
        <taxon>Bacillati</taxon>
        <taxon>Actinomycetota</taxon>
        <taxon>Actinomycetes</taxon>
        <taxon>Kitasatosporales</taxon>
        <taxon>Streptomycetaceae</taxon>
        <taxon>Streptomyces</taxon>
    </lineage>
</organism>
<evidence type="ECO:0000256" key="1">
    <source>
        <dbReference type="ARBA" id="ARBA00001974"/>
    </source>
</evidence>
<feature type="transmembrane region" description="Helical" evidence="14">
    <location>
        <begin position="264"/>
        <end position="283"/>
    </location>
</feature>
<keyword evidence="10" id="KW-0408">Iron</keyword>
<dbReference type="CDD" id="cd06198">
    <property type="entry name" value="FNR_like_3"/>
    <property type="match status" value="1"/>
</dbReference>
<feature type="region of interest" description="Disordered" evidence="13">
    <location>
        <begin position="16"/>
        <end position="95"/>
    </location>
</feature>
<reference evidence="17" key="1">
    <citation type="journal article" date="2019" name="Int. J. Syst. Evol. Microbiol.">
        <title>The Global Catalogue of Microorganisms (GCM) 10K type strain sequencing project: providing services to taxonomists for standard genome sequencing and annotation.</title>
        <authorList>
            <consortium name="The Broad Institute Genomics Platform"/>
            <consortium name="The Broad Institute Genome Sequencing Center for Infectious Disease"/>
            <person name="Wu L."/>
            <person name="Ma J."/>
        </authorList>
    </citation>
    <scope>NUCLEOTIDE SEQUENCE [LARGE SCALE GENOMIC DNA]</scope>
    <source>
        <strain evidence="17">JCM 4594</strain>
    </source>
</reference>
<dbReference type="InterPro" id="IPR017927">
    <property type="entry name" value="FAD-bd_FR_type"/>
</dbReference>